<evidence type="ECO:0000256" key="5">
    <source>
        <dbReference type="ARBA" id="ARBA00022833"/>
    </source>
</evidence>
<dbReference type="EMBL" id="JAGHQL010000183">
    <property type="protein sequence ID" value="KAH0536737.1"/>
    <property type="molecule type" value="Genomic_DNA"/>
</dbReference>
<comment type="subcellular location">
    <subcellularLocation>
        <location evidence="1">Nucleus</location>
    </subcellularLocation>
</comment>
<feature type="region of interest" description="Disordered" evidence="7">
    <location>
        <begin position="167"/>
        <end position="210"/>
    </location>
</feature>
<dbReference type="InterPro" id="IPR007219">
    <property type="entry name" value="XnlR_reg_dom"/>
</dbReference>
<dbReference type="Pfam" id="PF04082">
    <property type="entry name" value="Fungal_trans"/>
    <property type="match status" value="1"/>
</dbReference>
<feature type="compositionally biased region" description="Basic residues" evidence="7">
    <location>
        <begin position="59"/>
        <end position="70"/>
    </location>
</feature>
<dbReference type="Proteomes" id="UP000698800">
    <property type="component" value="Unassembled WGS sequence"/>
</dbReference>
<gene>
    <name evidence="9" type="ORF">FGG08_006409</name>
</gene>
<evidence type="ECO:0000256" key="2">
    <source>
        <dbReference type="ARBA" id="ARBA00022723"/>
    </source>
</evidence>
<protein>
    <recommendedName>
        <fullName evidence="8">Xylanolytic transcriptional activator regulatory domain-containing protein</fullName>
    </recommendedName>
</protein>
<feature type="region of interest" description="Disordered" evidence="7">
    <location>
        <begin position="1"/>
        <end position="114"/>
    </location>
</feature>
<dbReference type="PANTHER" id="PTHR40626">
    <property type="entry name" value="MIP31509P"/>
    <property type="match status" value="1"/>
</dbReference>
<feature type="compositionally biased region" description="Polar residues" evidence="7">
    <location>
        <begin position="167"/>
        <end position="190"/>
    </location>
</feature>
<organism evidence="9 10">
    <name type="scientific">Glutinoglossum americanum</name>
    <dbReference type="NCBI Taxonomy" id="1670608"/>
    <lineage>
        <taxon>Eukaryota</taxon>
        <taxon>Fungi</taxon>
        <taxon>Dikarya</taxon>
        <taxon>Ascomycota</taxon>
        <taxon>Pezizomycotina</taxon>
        <taxon>Geoglossomycetes</taxon>
        <taxon>Geoglossales</taxon>
        <taxon>Geoglossaceae</taxon>
        <taxon>Glutinoglossum</taxon>
    </lineage>
</organism>
<dbReference type="GO" id="GO:0008270">
    <property type="term" value="F:zinc ion binding"/>
    <property type="evidence" value="ECO:0007669"/>
    <property type="project" value="UniProtKB-KW"/>
</dbReference>
<feature type="compositionally biased region" description="Basic and acidic residues" evidence="7">
    <location>
        <begin position="13"/>
        <end position="26"/>
    </location>
</feature>
<feature type="region of interest" description="Disordered" evidence="7">
    <location>
        <begin position="242"/>
        <end position="276"/>
    </location>
</feature>
<feature type="compositionally biased region" description="Polar residues" evidence="7">
    <location>
        <begin position="1"/>
        <end position="11"/>
    </location>
</feature>
<keyword evidence="6" id="KW-0539">Nucleus</keyword>
<dbReference type="GO" id="GO:0000981">
    <property type="term" value="F:DNA-binding transcription factor activity, RNA polymerase II-specific"/>
    <property type="evidence" value="ECO:0007669"/>
    <property type="project" value="InterPro"/>
</dbReference>
<reference evidence="9" key="1">
    <citation type="submission" date="2021-03" db="EMBL/GenBank/DDBJ databases">
        <title>Comparative genomics and phylogenomic investigation of the class Geoglossomycetes provide insights into ecological specialization and systematics.</title>
        <authorList>
            <person name="Melie T."/>
            <person name="Pirro S."/>
            <person name="Miller A.N."/>
            <person name="Quandt A."/>
        </authorList>
    </citation>
    <scope>NUCLEOTIDE SEQUENCE</scope>
    <source>
        <strain evidence="9">GBOQ0MN5Z8</strain>
    </source>
</reference>
<sequence>MESLSHCQSRQGLEGEKPNASKEADNTHNIGNIPALSRGVTVNRSKSIRSKRQSERAFTRTHRSVSHRRPTSSTSKSIEMSRLPISQPSNTNMSESSERPMYTPTTHRISKAKKGRRVHGCSYEGCGKVFTRAEHLSEQQNAKAYRTIFQHGSHYSKPLVSTEAESASSAPYTSAQEYSPSARTTSSQGPSILAPGQTGGPSTPSPRVTSAAFPMSHLLSPLYIPQQPSNYVPDLYTGPSVASSPYSSSSSQSTLSPYPGGQCPQEPYGVSPRHGSVSSTHAIDPALCPTIRTPLSSHSTYDAWAVSQSPQVLSSPHYDVSYYQPVGFSTFRQLSQERAQNLPASAVPFPHLDEHTWLGLRSMAVESAGATHPGQEGSLVDLEKANSYLQNYWQRFDTSLPIVHRSTFSVSSNIILTAVMVAIGAQYADDWQAKAFAGLLHQGFMKALANKDISSASSTSEMQAIILNEKFSRLRSKRIDVQASPGFRKLCSSLLEDRRGQSVEQDAISTAAQNLTITPNAPSEWKRWVSFETRRRLVLSAFMWDVQQATLFKQDLCNPLADWTATSLFLPCPKQVWACDTPEEWIIARNLAPQEPRQLSDAVKMFATPDSQPQPLDEFTSALALSGLMSVAVIIDQDGADGPAAAASTAGKRKDLENGYRSWRRCYFNSGSEDSSSTAATPVPKDPRTLVMYHMALLTLYTDIRDLLTVAGESFVFGQKRQEADYLQAKRDLRAWGETPSAAAKATWHAASILRIILGAAENTEVTLNTHWCMYIASLVCWAYGYAHTVQPSLPLPRPPSPPTGETTAIQTTAWPYLEATDTRSWGELHTVEMRRKTTGLLVQVRAELEKSTRGECQLLGEGVQVLRRLTEGRSTFCRF</sequence>
<keyword evidence="3" id="KW-0677">Repeat</keyword>
<dbReference type="CDD" id="cd12148">
    <property type="entry name" value="fungal_TF_MHR"/>
    <property type="match status" value="1"/>
</dbReference>
<keyword evidence="5" id="KW-0862">Zinc</keyword>
<dbReference type="GO" id="GO:0000785">
    <property type="term" value="C:chromatin"/>
    <property type="evidence" value="ECO:0007669"/>
    <property type="project" value="TreeGrafter"/>
</dbReference>
<evidence type="ECO:0000259" key="8">
    <source>
        <dbReference type="Pfam" id="PF04082"/>
    </source>
</evidence>
<evidence type="ECO:0000256" key="4">
    <source>
        <dbReference type="ARBA" id="ARBA00022771"/>
    </source>
</evidence>
<accession>A0A9P8I0Y1</accession>
<dbReference type="PANTHER" id="PTHR40626:SF30">
    <property type="entry name" value="FINGER DOMAIN PROTEIN, PUTATIVE (AFU_ORTHOLOGUE AFUA_4G13600)-RELATED"/>
    <property type="match status" value="1"/>
</dbReference>
<keyword evidence="10" id="KW-1185">Reference proteome</keyword>
<proteinExistence type="predicted"/>
<feature type="compositionally biased region" description="Low complexity" evidence="7">
    <location>
        <begin position="242"/>
        <end position="259"/>
    </location>
</feature>
<dbReference type="GO" id="GO:0000978">
    <property type="term" value="F:RNA polymerase II cis-regulatory region sequence-specific DNA binding"/>
    <property type="evidence" value="ECO:0007669"/>
    <property type="project" value="InterPro"/>
</dbReference>
<evidence type="ECO:0000313" key="10">
    <source>
        <dbReference type="Proteomes" id="UP000698800"/>
    </source>
</evidence>
<evidence type="ECO:0000256" key="3">
    <source>
        <dbReference type="ARBA" id="ARBA00022737"/>
    </source>
</evidence>
<evidence type="ECO:0000313" key="9">
    <source>
        <dbReference type="EMBL" id="KAH0536737.1"/>
    </source>
</evidence>
<keyword evidence="2" id="KW-0479">Metal-binding</keyword>
<dbReference type="InterPro" id="IPR051059">
    <property type="entry name" value="VerF-like"/>
</dbReference>
<comment type="caution">
    <text evidence="9">The sequence shown here is derived from an EMBL/GenBank/DDBJ whole genome shotgun (WGS) entry which is preliminary data.</text>
</comment>
<dbReference type="GO" id="GO:0006351">
    <property type="term" value="P:DNA-templated transcription"/>
    <property type="evidence" value="ECO:0007669"/>
    <property type="project" value="InterPro"/>
</dbReference>
<evidence type="ECO:0000256" key="6">
    <source>
        <dbReference type="ARBA" id="ARBA00023242"/>
    </source>
</evidence>
<name>A0A9P8I0Y1_9PEZI</name>
<keyword evidence="4" id="KW-0863">Zinc-finger</keyword>
<feature type="compositionally biased region" description="Polar residues" evidence="7">
    <location>
        <begin position="71"/>
        <end position="95"/>
    </location>
</feature>
<dbReference type="AlphaFoldDB" id="A0A9P8I0Y1"/>
<feature type="domain" description="Xylanolytic transcriptional activator regulatory" evidence="8">
    <location>
        <begin position="389"/>
        <end position="601"/>
    </location>
</feature>
<dbReference type="GO" id="GO:0005634">
    <property type="term" value="C:nucleus"/>
    <property type="evidence" value="ECO:0007669"/>
    <property type="project" value="UniProtKB-SubCell"/>
</dbReference>
<evidence type="ECO:0000256" key="1">
    <source>
        <dbReference type="ARBA" id="ARBA00004123"/>
    </source>
</evidence>
<evidence type="ECO:0000256" key="7">
    <source>
        <dbReference type="SAM" id="MobiDB-lite"/>
    </source>
</evidence>
<dbReference type="OrthoDB" id="6077919at2759"/>